<reference evidence="15" key="1">
    <citation type="submission" date="2023-04" db="EMBL/GenBank/DDBJ databases">
        <title>Uncovering the Secrets of Slow-Growing Bacteria in Tropical Savanna Soil through Cultivation and Genomic Analysis.</title>
        <authorList>
            <person name="Goncalves O.S."/>
            <person name="Santana M.F."/>
        </authorList>
    </citation>
    <scope>NUCLEOTIDE SEQUENCE</scope>
    <source>
        <strain evidence="15">ANTI</strain>
    </source>
</reference>
<evidence type="ECO:0000256" key="12">
    <source>
        <dbReference type="SAM" id="Phobius"/>
    </source>
</evidence>
<dbReference type="RefSeq" id="WP_279833347.1">
    <property type="nucleotide sequence ID" value="NZ_JARVWT010000003.1"/>
</dbReference>
<dbReference type="GO" id="GO:0005886">
    <property type="term" value="C:plasma membrane"/>
    <property type="evidence" value="ECO:0007669"/>
    <property type="project" value="UniProtKB-SubCell"/>
</dbReference>
<dbReference type="GO" id="GO:0000155">
    <property type="term" value="F:phosphorelay sensor kinase activity"/>
    <property type="evidence" value="ECO:0007669"/>
    <property type="project" value="InterPro"/>
</dbReference>
<evidence type="ECO:0000256" key="9">
    <source>
        <dbReference type="ARBA" id="ARBA00022840"/>
    </source>
</evidence>
<feature type="domain" description="HAMP" evidence="14">
    <location>
        <begin position="312"/>
        <end position="364"/>
    </location>
</feature>
<evidence type="ECO:0000259" key="13">
    <source>
        <dbReference type="PROSITE" id="PS50109"/>
    </source>
</evidence>
<feature type="domain" description="Histidine kinase" evidence="13">
    <location>
        <begin position="481"/>
        <end position="586"/>
    </location>
</feature>
<feature type="transmembrane region" description="Helical" evidence="12">
    <location>
        <begin position="20"/>
        <end position="39"/>
    </location>
</feature>
<dbReference type="PROSITE" id="PS50109">
    <property type="entry name" value="HIS_KIN"/>
    <property type="match status" value="1"/>
</dbReference>
<dbReference type="InterPro" id="IPR005467">
    <property type="entry name" value="His_kinase_dom"/>
</dbReference>
<dbReference type="EMBL" id="JARVWT010000003">
    <property type="protein sequence ID" value="MDH2331234.1"/>
    <property type="molecule type" value="Genomic_DNA"/>
</dbReference>
<evidence type="ECO:0000256" key="3">
    <source>
        <dbReference type="ARBA" id="ARBA00012438"/>
    </source>
</evidence>
<dbReference type="PANTHER" id="PTHR34220:SF7">
    <property type="entry name" value="SENSOR HISTIDINE KINASE YPDA"/>
    <property type="match status" value="1"/>
</dbReference>
<keyword evidence="6 15" id="KW-0808">Transferase</keyword>
<dbReference type="SMART" id="SM00387">
    <property type="entry name" value="HATPase_c"/>
    <property type="match status" value="1"/>
</dbReference>
<evidence type="ECO:0000313" key="16">
    <source>
        <dbReference type="Proteomes" id="UP001229409"/>
    </source>
</evidence>
<keyword evidence="5" id="KW-0597">Phosphoprotein</keyword>
<dbReference type="Proteomes" id="UP001229409">
    <property type="component" value="Unassembled WGS sequence"/>
</dbReference>
<accession>A0AAP4EAT3</accession>
<dbReference type="CDD" id="cd06225">
    <property type="entry name" value="HAMP"/>
    <property type="match status" value="1"/>
</dbReference>
<keyword evidence="12" id="KW-1133">Transmembrane helix</keyword>
<comment type="caution">
    <text evidence="15">The sequence shown here is derived from an EMBL/GenBank/DDBJ whole genome shotgun (WGS) entry which is preliminary data.</text>
</comment>
<dbReference type="InterPro" id="IPR050640">
    <property type="entry name" value="Bact_2-comp_sensor_kinase"/>
</dbReference>
<feature type="transmembrane region" description="Helical" evidence="12">
    <location>
        <begin position="291"/>
        <end position="310"/>
    </location>
</feature>
<dbReference type="InterPro" id="IPR003594">
    <property type="entry name" value="HATPase_dom"/>
</dbReference>
<dbReference type="SUPFAM" id="SSF55874">
    <property type="entry name" value="ATPase domain of HSP90 chaperone/DNA topoisomerase II/histidine kinase"/>
    <property type="match status" value="1"/>
</dbReference>
<dbReference type="InterPro" id="IPR036890">
    <property type="entry name" value="HATPase_C_sf"/>
</dbReference>
<dbReference type="SMART" id="SM00304">
    <property type="entry name" value="HAMP"/>
    <property type="match status" value="1"/>
</dbReference>
<evidence type="ECO:0000313" key="15">
    <source>
        <dbReference type="EMBL" id="MDH2331234.1"/>
    </source>
</evidence>
<keyword evidence="12" id="KW-0812">Transmembrane</keyword>
<keyword evidence="4" id="KW-1003">Cell membrane</keyword>
<dbReference type="Gene3D" id="6.10.340.10">
    <property type="match status" value="1"/>
</dbReference>
<evidence type="ECO:0000256" key="2">
    <source>
        <dbReference type="ARBA" id="ARBA00004651"/>
    </source>
</evidence>
<gene>
    <name evidence="15" type="ORF">QDS18_10145</name>
</gene>
<keyword evidence="11 12" id="KW-0472">Membrane</keyword>
<evidence type="ECO:0000259" key="14">
    <source>
        <dbReference type="PROSITE" id="PS50885"/>
    </source>
</evidence>
<keyword evidence="10" id="KW-0902">Two-component regulatory system</keyword>
<organism evidence="15 16">
    <name type="scientific">Paenibacillus polymyxa</name>
    <name type="common">Bacillus polymyxa</name>
    <dbReference type="NCBI Taxonomy" id="1406"/>
    <lineage>
        <taxon>Bacteria</taxon>
        <taxon>Bacillati</taxon>
        <taxon>Bacillota</taxon>
        <taxon>Bacilli</taxon>
        <taxon>Bacillales</taxon>
        <taxon>Paenibacillaceae</taxon>
        <taxon>Paenibacillus</taxon>
    </lineage>
</organism>
<name>A0AAP4EAT3_PAEPO</name>
<evidence type="ECO:0000256" key="1">
    <source>
        <dbReference type="ARBA" id="ARBA00000085"/>
    </source>
</evidence>
<keyword evidence="9" id="KW-0067">ATP-binding</keyword>
<dbReference type="Pfam" id="PF02518">
    <property type="entry name" value="HATPase_c"/>
    <property type="match status" value="1"/>
</dbReference>
<evidence type="ECO:0000256" key="5">
    <source>
        <dbReference type="ARBA" id="ARBA00022553"/>
    </source>
</evidence>
<evidence type="ECO:0000256" key="4">
    <source>
        <dbReference type="ARBA" id="ARBA00022475"/>
    </source>
</evidence>
<evidence type="ECO:0000256" key="11">
    <source>
        <dbReference type="ARBA" id="ARBA00023136"/>
    </source>
</evidence>
<comment type="catalytic activity">
    <reaction evidence="1">
        <text>ATP + protein L-histidine = ADP + protein N-phospho-L-histidine.</text>
        <dbReference type="EC" id="2.7.13.3"/>
    </reaction>
</comment>
<proteinExistence type="predicted"/>
<dbReference type="Pfam" id="PF06580">
    <property type="entry name" value="His_kinase"/>
    <property type="match status" value="1"/>
</dbReference>
<evidence type="ECO:0000256" key="8">
    <source>
        <dbReference type="ARBA" id="ARBA00022777"/>
    </source>
</evidence>
<dbReference type="PROSITE" id="PS50885">
    <property type="entry name" value="HAMP"/>
    <property type="match status" value="1"/>
</dbReference>
<sequence length="597" mass="70187">MKMLRTTLDHVRLRDKMLLLYFLCVFTPVVLTNLIFYHVTSQNVKEQRMQDISRALEQIKIEFYREFEDAMEISSIFYTDHQLNEVLEETYPHPADYIAAYDSYLRHILNNTYSPAYHSVGGITIYTNNSTLLNSGGISFIDEGVRSLPWYTKISPGRQSKPIFVRTDDSTGEQMYPFSLIRRMNYFYSQNGREKILKIELRMSSIREIFNNLNLQGSLFLLNERGGIEYTTDPKVDINHKHVAYNTLKLPEDTMEFKTNYVLTSNLNGWSIVAAVSRDAVLYEMQESRNFVLLLTCVNMLLPTLIIIWITRSLNVRIHRILKHMKKVKNQHFELIRGTESRDEIGQLTGEFNRMTLKIKRLINDVYMADIQRKNLEIQRRHAQLNALHSQINPHFLFNALETIRMRSLMKHEDETARIIHNMARIFRNSLVWNKDRVTLREELELIRCFLEIQQYRFGERIQYEVQARSEDLDNLLPKMVALTLVENASIHGIEPLKHGGRIEIHFEHEEGQLILTVRDDGVGMSAEQVQRLYGYMQRQEEMGERIGLQNVIYRLKLYYGSHFELAIRSAPGEGTEIRIRIPVDRVWNPQKCKKAK</sequence>
<comment type="subcellular location">
    <subcellularLocation>
        <location evidence="2">Cell membrane</location>
        <topology evidence="2">Multi-pass membrane protein</topology>
    </subcellularLocation>
</comment>
<dbReference type="SUPFAM" id="SSF158472">
    <property type="entry name" value="HAMP domain-like"/>
    <property type="match status" value="1"/>
</dbReference>
<dbReference type="InterPro" id="IPR010559">
    <property type="entry name" value="Sig_transdc_His_kin_internal"/>
</dbReference>
<keyword evidence="7" id="KW-0547">Nucleotide-binding</keyword>
<protein>
    <recommendedName>
        <fullName evidence="3">histidine kinase</fullName>
        <ecNumber evidence="3">2.7.13.3</ecNumber>
    </recommendedName>
</protein>
<dbReference type="Pfam" id="PF00672">
    <property type="entry name" value="HAMP"/>
    <property type="match status" value="1"/>
</dbReference>
<dbReference type="AlphaFoldDB" id="A0AAP4EAT3"/>
<evidence type="ECO:0000256" key="7">
    <source>
        <dbReference type="ARBA" id="ARBA00022741"/>
    </source>
</evidence>
<keyword evidence="8 15" id="KW-0418">Kinase</keyword>
<evidence type="ECO:0000256" key="6">
    <source>
        <dbReference type="ARBA" id="ARBA00022679"/>
    </source>
</evidence>
<dbReference type="PANTHER" id="PTHR34220">
    <property type="entry name" value="SENSOR HISTIDINE KINASE YPDA"/>
    <property type="match status" value="1"/>
</dbReference>
<dbReference type="GO" id="GO:0005524">
    <property type="term" value="F:ATP binding"/>
    <property type="evidence" value="ECO:0007669"/>
    <property type="project" value="UniProtKB-KW"/>
</dbReference>
<dbReference type="Gene3D" id="3.30.565.10">
    <property type="entry name" value="Histidine kinase-like ATPase, C-terminal domain"/>
    <property type="match status" value="1"/>
</dbReference>
<dbReference type="EC" id="2.7.13.3" evidence="3"/>
<evidence type="ECO:0000256" key="10">
    <source>
        <dbReference type="ARBA" id="ARBA00023012"/>
    </source>
</evidence>
<dbReference type="InterPro" id="IPR003660">
    <property type="entry name" value="HAMP_dom"/>
</dbReference>